<proteinExistence type="inferred from homology"/>
<feature type="region of interest" description="Disordered" evidence="4">
    <location>
        <begin position="204"/>
        <end position="223"/>
    </location>
</feature>
<feature type="domain" description="Penicillin-binding protein transpeptidase" evidence="5">
    <location>
        <begin position="264"/>
        <end position="564"/>
    </location>
</feature>
<evidence type="ECO:0000259" key="5">
    <source>
        <dbReference type="Pfam" id="PF00905"/>
    </source>
</evidence>
<organism evidence="7 8">
    <name type="scientific">Actinomyces gaoshouyii</name>
    <dbReference type="NCBI Taxonomy" id="1960083"/>
    <lineage>
        <taxon>Bacteria</taxon>
        <taxon>Bacillati</taxon>
        <taxon>Actinomycetota</taxon>
        <taxon>Actinomycetes</taxon>
        <taxon>Actinomycetales</taxon>
        <taxon>Actinomycetaceae</taxon>
        <taxon>Actinomyces</taxon>
    </lineage>
</organism>
<dbReference type="OrthoDB" id="9789078at2"/>
<evidence type="ECO:0000256" key="2">
    <source>
        <dbReference type="ARBA" id="ARBA00007171"/>
    </source>
</evidence>
<dbReference type="Gene3D" id="3.40.710.10">
    <property type="entry name" value="DD-peptidase/beta-lactamase superfamily"/>
    <property type="match status" value="1"/>
</dbReference>
<dbReference type="InterPro" id="IPR006311">
    <property type="entry name" value="TAT_signal"/>
</dbReference>
<dbReference type="EMBL" id="BMNJ01000007">
    <property type="protein sequence ID" value="GGO99914.1"/>
    <property type="molecule type" value="Genomic_DNA"/>
</dbReference>
<dbReference type="PANTHER" id="PTHR30627:SF1">
    <property type="entry name" value="PEPTIDOGLYCAN D,D-TRANSPEPTIDASE FTSI"/>
    <property type="match status" value="1"/>
</dbReference>
<feature type="region of interest" description="Disordered" evidence="4">
    <location>
        <begin position="585"/>
        <end position="607"/>
    </location>
</feature>
<keyword evidence="3" id="KW-0472">Membrane</keyword>
<feature type="domain" description="Penicillin-binding protein dimerisation" evidence="6">
    <location>
        <begin position="50"/>
        <end position="220"/>
    </location>
</feature>
<dbReference type="GO" id="GO:0071555">
    <property type="term" value="P:cell wall organization"/>
    <property type="evidence" value="ECO:0007669"/>
    <property type="project" value="TreeGrafter"/>
</dbReference>
<reference evidence="7" key="1">
    <citation type="journal article" date="2014" name="Int. J. Syst. Evol. Microbiol.">
        <title>Complete genome sequence of Corynebacterium casei LMG S-19264T (=DSM 44701T), isolated from a smear-ripened cheese.</title>
        <authorList>
            <consortium name="US DOE Joint Genome Institute (JGI-PGF)"/>
            <person name="Walter F."/>
            <person name="Albersmeier A."/>
            <person name="Kalinowski J."/>
            <person name="Ruckert C."/>
        </authorList>
    </citation>
    <scope>NUCLEOTIDE SEQUENCE</scope>
    <source>
        <strain evidence="7">CGMCC 4.7372</strain>
    </source>
</reference>
<dbReference type="Gene3D" id="3.90.1310.10">
    <property type="entry name" value="Penicillin-binding protein 2a (Domain 2)"/>
    <property type="match status" value="1"/>
</dbReference>
<keyword evidence="7" id="KW-0132">Cell division</keyword>
<dbReference type="Proteomes" id="UP000614239">
    <property type="component" value="Unassembled WGS sequence"/>
</dbReference>
<dbReference type="SUPFAM" id="SSF56519">
    <property type="entry name" value="Penicillin binding protein dimerisation domain"/>
    <property type="match status" value="1"/>
</dbReference>
<comment type="similarity">
    <text evidence="2">Belongs to the transpeptidase family.</text>
</comment>
<dbReference type="InterPro" id="IPR050515">
    <property type="entry name" value="Beta-lactam/transpept"/>
</dbReference>
<dbReference type="RefSeq" id="WP_080463010.1">
    <property type="nucleotide sequence ID" value="NZ_BMNJ01000007.1"/>
</dbReference>
<sequence length="607" mass="62758">MNPSRRRALQLLGLTGFVAVAGKTAWLQVVQGPDLAEKARAERTLTWTNVALRGNICGRDGTVLATSSVSFDIGVNQVLVAQWEDKVEQDSPTTGLPETVVVGHGPAAAADRLAPILGVDAAELGARMVGESTYSVIAEAVPPDTWRQIKALGIRGIEPDQRVRRTYPAGYVAGNVVGLTAEGEGRVLEGTAGVEITQDEQLTGINGSGSMEVGRTGTQIPSGRVTETASIPGATVTLTIDPDLQVLAQQAIDEVVTAQGAEWGCCVVIEPSTGEVLVMADSRTVDPANPIGSAAGDRGVRCVEAVFEPGSVGKVVTFAAALEEGAVTPEDTWTVPYSWTSANGQSFVDSHAHGVEQLTTAQVLAESSNVGTVQIGERLADDVRYAYMERFGWGAPTGIELPGESAGLLTPPSEWDDRTRYTTMFGQGIAGTTLQSAQVLATIANNGVRVAPRVIASWTAADGTVTRQARPEGVRVVSEATARTLTDMLVGVTQEGGTAKEASIDGYLVAGKTGTTEIISEDATVASFVGFTPAHDPAIAAAVIVNKPSGIYGGVVAAPVFRTIALAALHKLGIAPDPSVIATAKAHQGAQAAPSDQDRASATPGQG</sequence>
<keyword evidence="7" id="KW-0131">Cell cycle</keyword>
<protein>
    <submittedName>
        <fullName evidence="7">Cell division protein FtsI</fullName>
    </submittedName>
</protein>
<dbReference type="SUPFAM" id="SSF56601">
    <property type="entry name" value="beta-lactamase/transpeptidase-like"/>
    <property type="match status" value="1"/>
</dbReference>
<evidence type="ECO:0000256" key="4">
    <source>
        <dbReference type="SAM" id="MobiDB-lite"/>
    </source>
</evidence>
<gene>
    <name evidence="7" type="ORF">GCM10011612_18310</name>
</gene>
<dbReference type="Gene3D" id="3.30.450.330">
    <property type="match status" value="1"/>
</dbReference>
<dbReference type="GO" id="GO:0005886">
    <property type="term" value="C:plasma membrane"/>
    <property type="evidence" value="ECO:0007669"/>
    <property type="project" value="TreeGrafter"/>
</dbReference>
<dbReference type="GO" id="GO:0008658">
    <property type="term" value="F:penicillin binding"/>
    <property type="evidence" value="ECO:0007669"/>
    <property type="project" value="InterPro"/>
</dbReference>
<dbReference type="PANTHER" id="PTHR30627">
    <property type="entry name" value="PEPTIDOGLYCAN D,D-TRANSPEPTIDASE"/>
    <property type="match status" value="1"/>
</dbReference>
<evidence type="ECO:0000256" key="3">
    <source>
        <dbReference type="ARBA" id="ARBA00023136"/>
    </source>
</evidence>
<comment type="subcellular location">
    <subcellularLocation>
        <location evidence="1">Membrane</location>
    </subcellularLocation>
</comment>
<dbReference type="AlphaFoldDB" id="A0A8H9LM52"/>
<reference evidence="7" key="2">
    <citation type="submission" date="2020-09" db="EMBL/GenBank/DDBJ databases">
        <authorList>
            <person name="Sun Q."/>
            <person name="Zhou Y."/>
        </authorList>
    </citation>
    <scope>NUCLEOTIDE SEQUENCE</scope>
    <source>
        <strain evidence="7">CGMCC 4.7372</strain>
    </source>
</reference>
<evidence type="ECO:0000313" key="8">
    <source>
        <dbReference type="Proteomes" id="UP000614239"/>
    </source>
</evidence>
<evidence type="ECO:0000256" key="1">
    <source>
        <dbReference type="ARBA" id="ARBA00004370"/>
    </source>
</evidence>
<dbReference type="InterPro" id="IPR036138">
    <property type="entry name" value="PBP_dimer_sf"/>
</dbReference>
<dbReference type="InterPro" id="IPR001460">
    <property type="entry name" value="PCN-bd_Tpept"/>
</dbReference>
<dbReference type="PROSITE" id="PS51318">
    <property type="entry name" value="TAT"/>
    <property type="match status" value="1"/>
</dbReference>
<dbReference type="InterPro" id="IPR005311">
    <property type="entry name" value="PBP_dimer"/>
</dbReference>
<comment type="caution">
    <text evidence="7">The sequence shown here is derived from an EMBL/GenBank/DDBJ whole genome shotgun (WGS) entry which is preliminary data.</text>
</comment>
<dbReference type="InterPro" id="IPR012338">
    <property type="entry name" value="Beta-lactam/transpept-like"/>
</dbReference>
<accession>A0A8H9LM52</accession>
<dbReference type="Pfam" id="PF00905">
    <property type="entry name" value="Transpeptidase"/>
    <property type="match status" value="1"/>
</dbReference>
<evidence type="ECO:0000259" key="6">
    <source>
        <dbReference type="Pfam" id="PF03717"/>
    </source>
</evidence>
<keyword evidence="8" id="KW-1185">Reference proteome</keyword>
<evidence type="ECO:0000313" key="7">
    <source>
        <dbReference type="EMBL" id="GGO99914.1"/>
    </source>
</evidence>
<dbReference type="Pfam" id="PF03717">
    <property type="entry name" value="PBP_dimer"/>
    <property type="match status" value="1"/>
</dbReference>
<name>A0A8H9LM52_9ACTO</name>
<dbReference type="GO" id="GO:0051301">
    <property type="term" value="P:cell division"/>
    <property type="evidence" value="ECO:0007669"/>
    <property type="project" value="UniProtKB-KW"/>
</dbReference>